<organism evidence="1 2">
    <name type="scientific">Fusarium decemcellulare</name>
    <dbReference type="NCBI Taxonomy" id="57161"/>
    <lineage>
        <taxon>Eukaryota</taxon>
        <taxon>Fungi</taxon>
        <taxon>Dikarya</taxon>
        <taxon>Ascomycota</taxon>
        <taxon>Pezizomycotina</taxon>
        <taxon>Sordariomycetes</taxon>
        <taxon>Hypocreomycetidae</taxon>
        <taxon>Hypocreales</taxon>
        <taxon>Nectriaceae</taxon>
        <taxon>Fusarium</taxon>
        <taxon>Fusarium decemcellulare species complex</taxon>
    </lineage>
</organism>
<keyword evidence="2" id="KW-1185">Reference proteome</keyword>
<evidence type="ECO:0000313" key="1">
    <source>
        <dbReference type="EMBL" id="KAJ3546013.1"/>
    </source>
</evidence>
<evidence type="ECO:0000313" key="2">
    <source>
        <dbReference type="Proteomes" id="UP001148629"/>
    </source>
</evidence>
<accession>A0ACC1STQ0</accession>
<comment type="caution">
    <text evidence="1">The sequence shown here is derived from an EMBL/GenBank/DDBJ whole genome shotgun (WGS) entry which is preliminary data.</text>
</comment>
<name>A0ACC1STQ0_9HYPO</name>
<dbReference type="Proteomes" id="UP001148629">
    <property type="component" value="Unassembled WGS sequence"/>
</dbReference>
<dbReference type="EMBL" id="JANRMS010000129">
    <property type="protein sequence ID" value="KAJ3546013.1"/>
    <property type="molecule type" value="Genomic_DNA"/>
</dbReference>
<proteinExistence type="predicted"/>
<reference evidence="1" key="1">
    <citation type="submission" date="2022-08" db="EMBL/GenBank/DDBJ databases">
        <title>Genome Sequence of Fusarium decemcellulare.</title>
        <authorList>
            <person name="Buettner E."/>
        </authorList>
    </citation>
    <scope>NUCLEOTIDE SEQUENCE</scope>
    <source>
        <strain evidence="1">Babe19</strain>
    </source>
</reference>
<sequence>MGSIDHIPNDLNGINGHGKPQAYQEIHDRFAELYAENITAKILRTATKHLEGNASIIILSREGTSLQAIESPPWSTPRWYPKMVTALGTIGPAPLTSGLAGSFLAAYTPFLSDSSSTPALGALGKTWSDPIHGESRLTNTHDMGFIMMPHMRPRWELFHDEKALQSIITSARNLATRFSSAVGAIRSWDEDIWSLVTSGKGKPGNYIVIIDSMCNLDLLFYASAQTGDLLLAQVAETHARTLLSSHIRREPKLSRHGFEGMLYSTGHVANFSSTGEVVERLTAQGHSATSTWSRGQAWAILGYAQTYMWTKKREFLDVACGLAEYFLLKLETAPACVEVDFRGPNGTLRKIGRYVPMWDFAAPPDEFSPPLRDSSAGVCAANGLLVLSQALASKDKSLSWRYLESALAIVEDTLAYSLSQDKAELKTSDGQLIGVDSVYGRTFESILRNSTVSNNPAGMAQIRDHGLVYADYYLIEFGTRLLRMGLS</sequence>
<gene>
    <name evidence="1" type="ORF">NM208_g2226</name>
</gene>
<protein>
    <submittedName>
        <fullName evidence="1">Uncharacterized protein</fullName>
    </submittedName>
</protein>